<feature type="transmembrane region" description="Helical" evidence="1">
    <location>
        <begin position="137"/>
        <end position="160"/>
    </location>
</feature>
<accession>F0R2Q7</accession>
<dbReference type="Pfam" id="PF06580">
    <property type="entry name" value="His_kinase"/>
    <property type="match status" value="1"/>
</dbReference>
<keyword evidence="1" id="KW-0812">Transmembrane</keyword>
<keyword evidence="3" id="KW-0808">Transferase</keyword>
<dbReference type="PANTHER" id="PTHR34220">
    <property type="entry name" value="SENSOR HISTIDINE KINASE YPDA"/>
    <property type="match status" value="1"/>
</dbReference>
<reference evidence="3 4" key="1">
    <citation type="journal article" date="2011" name="Stand. Genomic Sci.">
        <title>Complete genome sequence of Bacteroides salanitronis type strain (BL78).</title>
        <authorList>
            <person name="Gronow S."/>
            <person name="Held B."/>
            <person name="Lucas S."/>
            <person name="Lapidus A."/>
            <person name="Del Rio T.G."/>
            <person name="Nolan M."/>
            <person name="Tice H."/>
            <person name="Deshpande S."/>
            <person name="Cheng J.F."/>
            <person name="Pitluck S."/>
            <person name="Liolios K."/>
            <person name="Pagani I."/>
            <person name="Ivanova N."/>
            <person name="Mavromatis K."/>
            <person name="Pati A."/>
            <person name="Tapia R."/>
            <person name="Han C."/>
            <person name="Goodwin L."/>
            <person name="Chen A."/>
            <person name="Palaniappan K."/>
            <person name="Land M."/>
            <person name="Hauser L."/>
            <person name="Chang Y.J."/>
            <person name="Jeffries C.D."/>
            <person name="Brambilla E.M."/>
            <person name="Rohde M."/>
            <person name="Goker M."/>
            <person name="Detter J.C."/>
            <person name="Woyke T."/>
            <person name="Bristow J."/>
            <person name="Markowitz V."/>
            <person name="Hugenholtz P."/>
            <person name="Kyrpides N.C."/>
            <person name="Klenk H.P."/>
            <person name="Eisen J.A."/>
        </authorList>
    </citation>
    <scope>NUCLEOTIDE SEQUENCE [LARGE SCALE GENOMIC DNA]</scope>
    <source>
        <strain evidence="3 4">DSM 18170</strain>
    </source>
</reference>
<dbReference type="AlphaFoldDB" id="F0R2Q7"/>
<dbReference type="PANTHER" id="PTHR34220:SF7">
    <property type="entry name" value="SENSOR HISTIDINE KINASE YPDA"/>
    <property type="match status" value="1"/>
</dbReference>
<dbReference type="InterPro" id="IPR050640">
    <property type="entry name" value="Bact_2-comp_sensor_kinase"/>
</dbReference>
<dbReference type="EMBL" id="CP002530">
    <property type="protein sequence ID" value="ADY35452.1"/>
    <property type="molecule type" value="Genomic_DNA"/>
</dbReference>
<protein>
    <submittedName>
        <fullName evidence="3">Signal transduction histidine kinase, LytS</fullName>
    </submittedName>
</protein>
<dbReference type="STRING" id="667015.Bacsa_0859"/>
<feature type="domain" description="Signal transduction histidine kinase internal region" evidence="2">
    <location>
        <begin position="180"/>
        <end position="255"/>
    </location>
</feature>
<feature type="transmembrane region" description="Helical" evidence="1">
    <location>
        <begin position="81"/>
        <end position="105"/>
    </location>
</feature>
<dbReference type="GO" id="GO:0000155">
    <property type="term" value="F:phosphorelay sensor kinase activity"/>
    <property type="evidence" value="ECO:0007669"/>
    <property type="project" value="InterPro"/>
</dbReference>
<evidence type="ECO:0000313" key="4">
    <source>
        <dbReference type="Proteomes" id="UP000007486"/>
    </source>
</evidence>
<dbReference type="eggNOG" id="COG2972">
    <property type="taxonomic scope" value="Bacteria"/>
</dbReference>
<gene>
    <name evidence="3" type="ordered locus">Bacsa_0859</name>
</gene>
<proteinExistence type="predicted"/>
<keyword evidence="4" id="KW-1185">Reference proteome</keyword>
<dbReference type="HOGENOM" id="CLU_020473_1_0_10"/>
<dbReference type="GO" id="GO:0016020">
    <property type="term" value="C:membrane"/>
    <property type="evidence" value="ECO:0007669"/>
    <property type="project" value="InterPro"/>
</dbReference>
<dbReference type="Proteomes" id="UP000007486">
    <property type="component" value="Chromosome"/>
</dbReference>
<organism evidence="3 4">
    <name type="scientific">Phocaeicola salanitronis (strain DSM 18170 / JCM 13657 / CCUG 60908 / BL78)</name>
    <name type="common">Bacteroides salanitronis</name>
    <dbReference type="NCBI Taxonomy" id="667015"/>
    <lineage>
        <taxon>Bacteria</taxon>
        <taxon>Pseudomonadati</taxon>
        <taxon>Bacteroidota</taxon>
        <taxon>Bacteroidia</taxon>
        <taxon>Bacteroidales</taxon>
        <taxon>Bacteroidaceae</taxon>
        <taxon>Phocaeicola</taxon>
    </lineage>
</organism>
<dbReference type="OrthoDB" id="9809908at2"/>
<sequence>MTTLQKQQLFEQIIYATIALLIFATPFINALLMAYQTDGNTDILHTALDMWVITSPFFFLFLINNYILIPQLLLKRQYAGYMAALVFIIPLLFIIVPELIGLFHLDDITRQPSRMMPPPPPPAAHNEGMHNSPFPPFVTFTHILIAVLLAGFNIAIRLFLKSLRDDEMLKELERERLKAELKYQLNPHFFMNTLNNIHTLIGIDKEKAQKSIIELSKLMQYMLYEADKVLVPLTREVQFLEHYLKLMELRYTDKLHIAFHTPFIIPDVQVPPLLFISLLENAFTHGISHRNESFIEAAISIEGNNVYSTCKNSLTPKTPGTRHQGIGLPNIQKRLNLLFDNDYTLNAEEKDNQYHVLLIIPAQ</sequence>
<name>F0R2Q7_PHOSB</name>
<feature type="transmembrane region" description="Helical" evidence="1">
    <location>
        <begin position="50"/>
        <end position="69"/>
    </location>
</feature>
<dbReference type="KEGG" id="bsa:Bacsa_0859"/>
<keyword evidence="3" id="KW-0418">Kinase</keyword>
<evidence type="ECO:0000313" key="3">
    <source>
        <dbReference type="EMBL" id="ADY35452.1"/>
    </source>
</evidence>
<keyword evidence="1" id="KW-1133">Transmembrane helix</keyword>
<dbReference type="InterPro" id="IPR010559">
    <property type="entry name" value="Sig_transdc_His_kin_internal"/>
</dbReference>
<evidence type="ECO:0000256" key="1">
    <source>
        <dbReference type="SAM" id="Phobius"/>
    </source>
</evidence>
<evidence type="ECO:0000259" key="2">
    <source>
        <dbReference type="Pfam" id="PF06580"/>
    </source>
</evidence>
<keyword evidence="1" id="KW-0472">Membrane</keyword>
<feature type="transmembrane region" description="Helical" evidence="1">
    <location>
        <begin position="12"/>
        <end position="35"/>
    </location>
</feature>
<dbReference type="RefSeq" id="WP_013616903.1">
    <property type="nucleotide sequence ID" value="NC_015164.1"/>
</dbReference>